<keyword evidence="2" id="KW-1185">Reference proteome</keyword>
<dbReference type="WBParaSite" id="HCON_00025480-00001">
    <property type="protein sequence ID" value="HCON_00025480-00001"/>
    <property type="gene ID" value="HCON_00025480"/>
</dbReference>
<name>A0A7I4XXN9_HAECO</name>
<feature type="chain" id="PRO_5029668844" evidence="1">
    <location>
        <begin position="23"/>
        <end position="516"/>
    </location>
</feature>
<dbReference type="Proteomes" id="UP000025227">
    <property type="component" value="Unplaced"/>
</dbReference>
<feature type="signal peptide" evidence="1">
    <location>
        <begin position="1"/>
        <end position="22"/>
    </location>
</feature>
<dbReference type="OrthoDB" id="5864477at2759"/>
<evidence type="ECO:0000313" key="2">
    <source>
        <dbReference type="Proteomes" id="UP000025227"/>
    </source>
</evidence>
<sequence>ILCSMQLFHIALIVAIIGFVYEQDAPPVKLKIKKETDRAADIFPYSLPTLLNITRISWEQGYLTEFPAYMVAYEPFISDTFFYIFPPKDCGAVWLCFLPHQQPYINYSFANACDNSLRFNALEQVVYTYYKNDSGTLKKAYPFWSNMLLIKVVSSEQILSIKASKTNETYNMTVTRRAYFFQPYEDFKQDGEDEYEIRLKKEMVPLDMEFRTTLLLSSSPYCKAIAVQPFKGAVPGDRLLFMPADAMSKVLKTGREVNAKPSPYFLTGTKAGSQRRARVWSKHRTRSFDDPDKRTKLILASEDCCPLPWEFEGFLRDWKHKDHITYHRYTLLKDTREECRRTTGSSSLLQSILLELGPVCQWVRICFDVKEDKMEKLDHFCEDDTNTLSFIFVHGVYIPTDSDEARPLGLEYEELDTIRINFLLGSRGIEVAYGFADYLTPTVRDLMQLDLYDGIDPSNLQINLVRAPKCRARLLNDLGSTNIRTGQEARFQCLSIKDCECLQVKREKKKKPKKKT</sequence>
<evidence type="ECO:0000313" key="3">
    <source>
        <dbReference type="WBParaSite" id="HCON_00025480-00001"/>
    </source>
</evidence>
<organism evidence="2 3">
    <name type="scientific">Haemonchus contortus</name>
    <name type="common">Barber pole worm</name>
    <dbReference type="NCBI Taxonomy" id="6289"/>
    <lineage>
        <taxon>Eukaryota</taxon>
        <taxon>Metazoa</taxon>
        <taxon>Ecdysozoa</taxon>
        <taxon>Nematoda</taxon>
        <taxon>Chromadorea</taxon>
        <taxon>Rhabditida</taxon>
        <taxon>Rhabditina</taxon>
        <taxon>Rhabditomorpha</taxon>
        <taxon>Strongyloidea</taxon>
        <taxon>Trichostrongylidae</taxon>
        <taxon>Haemonchus</taxon>
    </lineage>
</organism>
<evidence type="ECO:0000256" key="1">
    <source>
        <dbReference type="SAM" id="SignalP"/>
    </source>
</evidence>
<dbReference type="AlphaFoldDB" id="A0A7I4XXN9"/>
<keyword evidence="1" id="KW-0732">Signal</keyword>
<proteinExistence type="predicted"/>
<accession>A0A7I4XXN9</accession>
<reference evidence="3" key="1">
    <citation type="submission" date="2020-12" db="UniProtKB">
        <authorList>
            <consortium name="WormBaseParasite"/>
        </authorList>
    </citation>
    <scope>IDENTIFICATION</scope>
    <source>
        <strain evidence="3">MHco3</strain>
    </source>
</reference>
<protein>
    <submittedName>
        <fullName evidence="3">Lipocalin</fullName>
    </submittedName>
</protein>